<evidence type="ECO:0000313" key="1">
    <source>
        <dbReference type="EMBL" id="CAG1856486.1"/>
    </source>
</evidence>
<dbReference type="Proteomes" id="UP000012960">
    <property type="component" value="Unplaced"/>
</dbReference>
<gene>
    <name evidence="1" type="ORF">GSMUA_41520.1</name>
</gene>
<proteinExistence type="predicted"/>
<keyword evidence="3" id="KW-1185">Reference proteome</keyword>
<name>A0A804JVE5_MUSAM</name>
<protein>
    <submittedName>
        <fullName evidence="1">(wild Malaysian banana) hypothetical protein</fullName>
    </submittedName>
</protein>
<reference evidence="1" key="1">
    <citation type="submission" date="2021-03" db="EMBL/GenBank/DDBJ databases">
        <authorList>
            <consortium name="Genoscope - CEA"/>
            <person name="William W."/>
        </authorList>
    </citation>
    <scope>NUCLEOTIDE SEQUENCE</scope>
    <source>
        <strain evidence="1">Doubled-haploid Pahang</strain>
    </source>
</reference>
<dbReference type="AlphaFoldDB" id="A0A804JVE5"/>
<dbReference type="Gramene" id="Ma07_t13380.1">
    <property type="protein sequence ID" value="Ma07_p13380.1"/>
    <property type="gene ID" value="Ma07_g13380"/>
</dbReference>
<accession>A0A804JVE5</accession>
<dbReference type="InParanoid" id="A0A804JVE5"/>
<reference evidence="2" key="2">
    <citation type="submission" date="2021-05" db="UniProtKB">
        <authorList>
            <consortium name="EnsemblPlants"/>
        </authorList>
    </citation>
    <scope>IDENTIFICATION</scope>
    <source>
        <strain evidence="2">subsp. malaccensis</strain>
    </source>
</reference>
<dbReference type="EnsemblPlants" id="Ma07_t13380.1">
    <property type="protein sequence ID" value="Ma07_p13380.1"/>
    <property type="gene ID" value="Ma07_g13380"/>
</dbReference>
<sequence length="49" mass="5611">MIIQLMLKWVGGKKITSMLLSFLHSADASNPKLIHWLSKGEIRCKHLVH</sequence>
<organism evidence="2 3">
    <name type="scientific">Musa acuminata subsp. malaccensis</name>
    <name type="common">Wild banana</name>
    <name type="synonym">Musa malaccensis</name>
    <dbReference type="NCBI Taxonomy" id="214687"/>
    <lineage>
        <taxon>Eukaryota</taxon>
        <taxon>Viridiplantae</taxon>
        <taxon>Streptophyta</taxon>
        <taxon>Embryophyta</taxon>
        <taxon>Tracheophyta</taxon>
        <taxon>Spermatophyta</taxon>
        <taxon>Magnoliopsida</taxon>
        <taxon>Liliopsida</taxon>
        <taxon>Zingiberales</taxon>
        <taxon>Musaceae</taxon>
        <taxon>Musa</taxon>
    </lineage>
</organism>
<evidence type="ECO:0000313" key="2">
    <source>
        <dbReference type="EnsemblPlants" id="Ma07_p13380.1"/>
    </source>
</evidence>
<dbReference type="EMBL" id="HG996473">
    <property type="protein sequence ID" value="CAG1856486.1"/>
    <property type="molecule type" value="Genomic_DNA"/>
</dbReference>
<evidence type="ECO:0000313" key="3">
    <source>
        <dbReference type="Proteomes" id="UP000012960"/>
    </source>
</evidence>